<name>A0A385EHR9_9CAUD</name>
<dbReference type="RefSeq" id="YP_009810956.1">
    <property type="nucleotide sequence ID" value="NC_048049.1"/>
</dbReference>
<dbReference type="Gene3D" id="3.30.300.200">
    <property type="match status" value="1"/>
</dbReference>
<reference evidence="3" key="1">
    <citation type="submission" date="2018-05" db="EMBL/GenBank/DDBJ databases">
        <authorList>
            <person name="You S."/>
        </authorList>
    </citation>
    <scope>NUCLEOTIDE SEQUENCE [LARGE SCALE GENOMIC DNA]</scope>
</reference>
<dbReference type="Proteomes" id="UP000257648">
    <property type="component" value="Segment"/>
</dbReference>
<sequence>MPFTKYANLDFDQIRDQIKEYLRANSDFTDFDFEGSNFSVLIDTLAYNTYINAFNANMVVNESFLESAALRENVVSLARNIGYLPKSRTASRAKISFSVSFVGSTQTVTLKAGLVCVGSTKNTSFVFSIPEDITTISPLDDPLDNQNGARTATFSDVEIYQGSYASKKFNVDASLDQRFIIDNSYVDTDTLRVRVKGPNDTSSGNEYLRSSSLISVTSQSEIYFLQEVKDEKYELLFGDGIIGKKLETGGQIVSTFIVTDGIEGNGVTNFSFSGVLRGSENERISPSTTINVTTDQKAQGGAEIESLQSIKYFAPATYASQYRAVTASDYETIVKQIFPEASSVSVVGGEEMTPPKFGEVVISIKPKNGYFVSDFNKNVILNRLKDYSVAGIKQTIVDLEVLSIELDCFVYYNNSKVSSIEDLKSAVSSTLSDFASSEDLNNFGGRFKYSKLLKVIDSTSTAITSNITKVKIRRDLKTILNRPSQYELCFGNRFHVVASGANIKSTGFNISGFSETLYMTDTPNADMLTGVISFISIDDNGVSQIVVQDAGYVDYVTGEVNIYSANITNTEIGSGIIEVQAFPESNDVIGLTNLYVELSIGKSTINMVKDTISSGEQISGIGFPVTSSYSNGNLTR</sequence>
<dbReference type="KEGG" id="vg:55001978"/>
<evidence type="ECO:0000313" key="2">
    <source>
        <dbReference type="EMBL" id="AXQ70597.1"/>
    </source>
</evidence>
<dbReference type="Pfam" id="PF21379">
    <property type="entry name" value="Gp6-like_1st"/>
    <property type="match status" value="1"/>
</dbReference>
<evidence type="ECO:0000259" key="1">
    <source>
        <dbReference type="Pfam" id="PF21379"/>
    </source>
</evidence>
<accession>A0A385EHR9</accession>
<feature type="domain" description="Baseplate wedge protein gp6-like N-terminal helical" evidence="1">
    <location>
        <begin position="11"/>
        <end position="83"/>
    </location>
</feature>
<dbReference type="InterPro" id="IPR049026">
    <property type="entry name" value="Gp6-like_N"/>
</dbReference>
<proteinExistence type="predicted"/>
<dbReference type="GeneID" id="55001978"/>
<evidence type="ECO:0000313" key="3">
    <source>
        <dbReference type="Proteomes" id="UP000257648"/>
    </source>
</evidence>
<keyword evidence="3" id="KW-1185">Reference proteome</keyword>
<dbReference type="EMBL" id="MH412654">
    <property type="protein sequence ID" value="AXQ70597.1"/>
    <property type="molecule type" value="Genomic_DNA"/>
</dbReference>
<protein>
    <submittedName>
        <fullName evidence="2">Baseplate wedge subunit</fullName>
    </submittedName>
</protein>
<organism evidence="2 3">
    <name type="scientific">Synechococcus phage S-T4</name>
    <dbReference type="NCBI Taxonomy" id="2268578"/>
    <lineage>
        <taxon>Viruses</taxon>
        <taxon>Duplodnaviria</taxon>
        <taxon>Heunggongvirae</taxon>
        <taxon>Uroviricota</taxon>
        <taxon>Caudoviricetes</taxon>
        <taxon>Pantevenvirales</taxon>
        <taxon>Kyanoviridae</taxon>
        <taxon>Tamkungvirus</taxon>
        <taxon>Tamkungvirus ST4</taxon>
    </lineage>
</organism>